<dbReference type="GeneID" id="127749814"/>
<evidence type="ECO:0000256" key="1">
    <source>
        <dbReference type="SAM" id="MobiDB-lite"/>
    </source>
</evidence>
<dbReference type="RefSeq" id="XP_052125539.1">
    <property type="nucleotide sequence ID" value="XM_052269579.1"/>
</dbReference>
<reference evidence="3" key="1">
    <citation type="submission" date="2025-08" db="UniProtKB">
        <authorList>
            <consortium name="RefSeq"/>
        </authorList>
    </citation>
    <scope>IDENTIFICATION</scope>
    <source>
        <tissue evidence="3">Whole organism</tissue>
    </source>
</reference>
<evidence type="ECO:0000313" key="2">
    <source>
        <dbReference type="Proteomes" id="UP000504606"/>
    </source>
</evidence>
<dbReference type="KEGG" id="foc:127749814"/>
<proteinExistence type="predicted"/>
<sequence length="259" mass="27137">MSTTLWFRVSTNAPVVWIGPSHHLWVDPDHVPLAIYNPDIAGWEFGETAAWDEVARPPAPLRIRPRPLPAAGKGASGAPAPHLSKVVQQAPSSSPFSSSDSTGPSEVWSTPSPGRYRQPQNDSGVGLASPLLLSPTQPGWPASPAGAVTASARSSSPSSDLSSPCGPPCLAPWNCACCSSPGTLCQACREAASAEWEAEVAERAQRELDKANDAAVAEAHWLAKEETWATEDAQAACQEFLGRESDLAADLAVAADLGR</sequence>
<keyword evidence="2" id="KW-1185">Reference proteome</keyword>
<feature type="region of interest" description="Disordered" evidence="1">
    <location>
        <begin position="62"/>
        <end position="163"/>
    </location>
</feature>
<feature type="compositionally biased region" description="Polar residues" evidence="1">
    <location>
        <begin position="107"/>
        <end position="123"/>
    </location>
</feature>
<gene>
    <name evidence="3" type="primary">LOC127749814</name>
</gene>
<feature type="compositionally biased region" description="Low complexity" evidence="1">
    <location>
        <begin position="151"/>
        <end position="163"/>
    </location>
</feature>
<feature type="compositionally biased region" description="Low complexity" evidence="1">
    <location>
        <begin position="91"/>
        <end position="105"/>
    </location>
</feature>
<evidence type="ECO:0000313" key="3">
    <source>
        <dbReference type="RefSeq" id="XP_052125539.1"/>
    </source>
</evidence>
<feature type="compositionally biased region" description="Low complexity" evidence="1">
    <location>
        <begin position="69"/>
        <end position="81"/>
    </location>
</feature>
<organism evidence="2 3">
    <name type="scientific">Frankliniella occidentalis</name>
    <name type="common">Western flower thrips</name>
    <name type="synonym">Euthrips occidentalis</name>
    <dbReference type="NCBI Taxonomy" id="133901"/>
    <lineage>
        <taxon>Eukaryota</taxon>
        <taxon>Metazoa</taxon>
        <taxon>Ecdysozoa</taxon>
        <taxon>Arthropoda</taxon>
        <taxon>Hexapoda</taxon>
        <taxon>Insecta</taxon>
        <taxon>Pterygota</taxon>
        <taxon>Neoptera</taxon>
        <taxon>Paraneoptera</taxon>
        <taxon>Thysanoptera</taxon>
        <taxon>Terebrantia</taxon>
        <taxon>Thripoidea</taxon>
        <taxon>Thripidae</taxon>
        <taxon>Frankliniella</taxon>
    </lineage>
</organism>
<dbReference type="Proteomes" id="UP000504606">
    <property type="component" value="Unplaced"/>
</dbReference>
<protein>
    <submittedName>
        <fullName evidence="3">Uncharacterized protein LOC127749814</fullName>
    </submittedName>
</protein>
<name>A0A9C6WZ91_FRAOC</name>
<dbReference type="AlphaFoldDB" id="A0A9C6WZ91"/>
<accession>A0A9C6WZ91</accession>